<protein>
    <recommendedName>
        <fullName evidence="2">Transposase IS30-like HTH domain-containing protein</fullName>
    </recommendedName>
</protein>
<evidence type="ECO:0000256" key="1">
    <source>
        <dbReference type="SAM" id="MobiDB-lite"/>
    </source>
</evidence>
<name>A0A6A5V5E1_9PLEO</name>
<dbReference type="InterPro" id="IPR025246">
    <property type="entry name" value="IS30-like_HTH"/>
</dbReference>
<dbReference type="Proteomes" id="UP000800036">
    <property type="component" value="Unassembled WGS sequence"/>
</dbReference>
<reference evidence="3" key="1">
    <citation type="journal article" date="2020" name="Stud. Mycol.">
        <title>101 Dothideomycetes genomes: a test case for predicting lifestyles and emergence of pathogens.</title>
        <authorList>
            <person name="Haridas S."/>
            <person name="Albert R."/>
            <person name="Binder M."/>
            <person name="Bloem J."/>
            <person name="Labutti K."/>
            <person name="Salamov A."/>
            <person name="Andreopoulos B."/>
            <person name="Baker S."/>
            <person name="Barry K."/>
            <person name="Bills G."/>
            <person name="Bluhm B."/>
            <person name="Cannon C."/>
            <person name="Castanera R."/>
            <person name="Culley D."/>
            <person name="Daum C."/>
            <person name="Ezra D."/>
            <person name="Gonzalez J."/>
            <person name="Henrissat B."/>
            <person name="Kuo A."/>
            <person name="Liang C."/>
            <person name="Lipzen A."/>
            <person name="Lutzoni F."/>
            <person name="Magnuson J."/>
            <person name="Mondo S."/>
            <person name="Nolan M."/>
            <person name="Ohm R."/>
            <person name="Pangilinan J."/>
            <person name="Park H.-J."/>
            <person name="Ramirez L."/>
            <person name="Alfaro M."/>
            <person name="Sun H."/>
            <person name="Tritt A."/>
            <person name="Yoshinaga Y."/>
            <person name="Zwiers L.-H."/>
            <person name="Turgeon B."/>
            <person name="Goodwin S."/>
            <person name="Spatafora J."/>
            <person name="Crous P."/>
            <person name="Grigoriev I."/>
        </authorList>
    </citation>
    <scope>NUCLEOTIDE SEQUENCE</scope>
    <source>
        <strain evidence="3">CBS 107.79</strain>
    </source>
</reference>
<evidence type="ECO:0000313" key="3">
    <source>
        <dbReference type="EMBL" id="KAF1968537.1"/>
    </source>
</evidence>
<organism evidence="3 4">
    <name type="scientific">Bimuria novae-zelandiae CBS 107.79</name>
    <dbReference type="NCBI Taxonomy" id="1447943"/>
    <lineage>
        <taxon>Eukaryota</taxon>
        <taxon>Fungi</taxon>
        <taxon>Dikarya</taxon>
        <taxon>Ascomycota</taxon>
        <taxon>Pezizomycotina</taxon>
        <taxon>Dothideomycetes</taxon>
        <taxon>Pleosporomycetidae</taxon>
        <taxon>Pleosporales</taxon>
        <taxon>Massarineae</taxon>
        <taxon>Didymosphaeriaceae</taxon>
        <taxon>Bimuria</taxon>
    </lineage>
</organism>
<feature type="domain" description="Transposase IS30-like HTH" evidence="2">
    <location>
        <begin position="24"/>
        <end position="61"/>
    </location>
</feature>
<evidence type="ECO:0000259" key="2">
    <source>
        <dbReference type="Pfam" id="PF13936"/>
    </source>
</evidence>
<dbReference type="AlphaFoldDB" id="A0A6A5V5E1"/>
<accession>A0A6A5V5E1</accession>
<feature type="region of interest" description="Disordered" evidence="1">
    <location>
        <begin position="138"/>
        <end position="157"/>
    </location>
</feature>
<keyword evidence="4" id="KW-1185">Reference proteome</keyword>
<dbReference type="Pfam" id="PF13936">
    <property type="entry name" value="HTH_38"/>
    <property type="match status" value="1"/>
</dbReference>
<dbReference type="EMBL" id="ML976719">
    <property type="protein sequence ID" value="KAF1968537.1"/>
    <property type="molecule type" value="Genomic_DNA"/>
</dbReference>
<proteinExistence type="predicted"/>
<evidence type="ECO:0000313" key="4">
    <source>
        <dbReference type="Proteomes" id="UP000800036"/>
    </source>
</evidence>
<gene>
    <name evidence="3" type="ORF">BU23DRAFT_558424</name>
</gene>
<feature type="region of interest" description="Disordered" evidence="1">
    <location>
        <begin position="178"/>
        <end position="203"/>
    </location>
</feature>
<sequence length="203" mass="22466">MPNIIRRPRSRQPERRHDRACAPGTHLTYEERRRIYRLSQDQGCSQRGIATTLQLPRTTVQSAIHAMSGTRRKQQSRTRTLITPVPDSVLAAASGQSAVHKLSVFNKGIQIQMAFQQPRLPNLTSATPSVSPIATSMLDDHHSQPSQPAVAGSHWGNPQLNDLLTECSNLQRFNGHEGAFGASLPPRPPKLAPMEPRVIYESS</sequence>
<dbReference type="OrthoDB" id="3761119at2759"/>